<proteinExistence type="predicted"/>
<dbReference type="Proteomes" id="UP000027590">
    <property type="component" value="Unassembled WGS sequence"/>
</dbReference>
<reference evidence="1 2" key="1">
    <citation type="journal article" date="2014" name="Genome Biol. Evol.">
        <title>Acetic acid bacteria genomes reveal functional traits for adaptation to life in insect guts.</title>
        <authorList>
            <person name="Chouaia B."/>
            <person name="Gaiarsa S."/>
            <person name="Crotti E."/>
            <person name="Comandatore F."/>
            <person name="Degli Esposti M."/>
            <person name="Ricci I."/>
            <person name="Alma A."/>
            <person name="Favia G."/>
            <person name="Bandi C."/>
            <person name="Daffonchio D."/>
        </authorList>
    </citation>
    <scope>NUCLEOTIDE SEQUENCE [LARGE SCALE GENOMIC DNA]</scope>
    <source>
        <strain evidence="2">AM169</strain>
    </source>
</reference>
<name>A0A7U7G5P3_9PROT</name>
<gene>
    <name evidence="1" type="ORF">SACS_0872</name>
</gene>
<sequence>MQVRVVDVRYIVKSVHNVLLAALKRKRDVMVRKHIVIWRRDGGAREG</sequence>
<organism evidence="1 2">
    <name type="scientific">Parasaccharibacter apium</name>
    <dbReference type="NCBI Taxonomy" id="1510841"/>
    <lineage>
        <taxon>Bacteria</taxon>
        <taxon>Pseudomonadati</taxon>
        <taxon>Pseudomonadota</taxon>
        <taxon>Alphaproteobacteria</taxon>
        <taxon>Acetobacterales</taxon>
        <taxon>Acetobacteraceae</taxon>
        <taxon>Parasaccharibacter</taxon>
    </lineage>
</organism>
<accession>A0A7U7G5P3</accession>
<evidence type="ECO:0000313" key="2">
    <source>
        <dbReference type="Proteomes" id="UP000027590"/>
    </source>
</evidence>
<reference evidence="1 2" key="2">
    <citation type="journal article" date="2014" name="PLoS ONE">
        <title>Evolution of mitochondria reconstructed from the energy metabolism of living bacteria.</title>
        <authorList>
            <person name="Degli Esposti M."/>
            <person name="Chouaia B."/>
            <person name="Comandatore F."/>
            <person name="Crotti E."/>
            <person name="Sassera D."/>
            <person name="Lievens P.M."/>
            <person name="Daffonchio D."/>
            <person name="Bandi C."/>
        </authorList>
    </citation>
    <scope>NUCLEOTIDE SEQUENCE [LARGE SCALE GENOMIC DNA]</scope>
    <source>
        <strain evidence="2">AM169</strain>
    </source>
</reference>
<comment type="caution">
    <text evidence="1">The sequence shown here is derived from an EMBL/GenBank/DDBJ whole genome shotgun (WGS) entry which is preliminary data.</text>
</comment>
<protein>
    <submittedName>
        <fullName evidence="1">Uncharacterized protein</fullName>
    </submittedName>
</protein>
<dbReference type="EMBL" id="CBLY010000006">
    <property type="protein sequence ID" value="CDG33610.1"/>
    <property type="molecule type" value="Genomic_DNA"/>
</dbReference>
<evidence type="ECO:0000313" key="1">
    <source>
        <dbReference type="EMBL" id="CDG33610.1"/>
    </source>
</evidence>
<dbReference type="AlphaFoldDB" id="A0A7U7G5P3"/>